<dbReference type="CDD" id="cd00371">
    <property type="entry name" value="HMA"/>
    <property type="match status" value="1"/>
</dbReference>
<evidence type="ECO:0000313" key="4">
    <source>
        <dbReference type="Proteomes" id="UP000683507"/>
    </source>
</evidence>
<feature type="chain" id="PRO_5037457486" description="HMA domain-containing protein" evidence="1">
    <location>
        <begin position="30"/>
        <end position="153"/>
    </location>
</feature>
<gene>
    <name evidence="3" type="ORF">CRYO30217_00785</name>
</gene>
<dbReference type="EMBL" id="OU015584">
    <property type="protein sequence ID" value="CAG5078846.1"/>
    <property type="molecule type" value="Genomic_DNA"/>
</dbReference>
<reference evidence="3" key="1">
    <citation type="submission" date="2021-04" db="EMBL/GenBank/DDBJ databases">
        <authorList>
            <person name="Rodrigo-Torres L."/>
            <person name="Arahal R. D."/>
            <person name="Lucena T."/>
        </authorList>
    </citation>
    <scope>NUCLEOTIDE SEQUENCE</scope>
    <source>
        <strain evidence="3">AS29M-1</strain>
    </source>
</reference>
<organism evidence="3 4">
    <name type="scientific">Parvicella tangerina</name>
    <dbReference type="NCBI Taxonomy" id="2829795"/>
    <lineage>
        <taxon>Bacteria</taxon>
        <taxon>Pseudomonadati</taxon>
        <taxon>Bacteroidota</taxon>
        <taxon>Flavobacteriia</taxon>
        <taxon>Flavobacteriales</taxon>
        <taxon>Parvicellaceae</taxon>
        <taxon>Parvicella</taxon>
    </lineage>
</organism>
<keyword evidence="4" id="KW-1185">Reference proteome</keyword>
<dbReference type="InterPro" id="IPR036163">
    <property type="entry name" value="HMA_dom_sf"/>
</dbReference>
<name>A0A916JKG9_9FLAO</name>
<sequence>MQSIDMKKTLSILLLLFVTLVCFNGCSDAEEASAETIHTKACTIEISGMMCEKGCKTTIQNRINDMSGVVNGEVDYALGKAFITYDANTLSCADIIAEIQSIGDGLYDAKIVEDKDIENAPVHLEEDAQNGSASVSNFSFEVPDISWVFSDLL</sequence>
<dbReference type="GO" id="GO:0046872">
    <property type="term" value="F:metal ion binding"/>
    <property type="evidence" value="ECO:0007669"/>
    <property type="project" value="InterPro"/>
</dbReference>
<keyword evidence="1" id="KW-0732">Signal</keyword>
<feature type="signal peptide" evidence="1">
    <location>
        <begin position="1"/>
        <end position="29"/>
    </location>
</feature>
<accession>A0A916JKG9</accession>
<dbReference type="Gene3D" id="3.30.70.100">
    <property type="match status" value="1"/>
</dbReference>
<dbReference type="SUPFAM" id="SSF55008">
    <property type="entry name" value="HMA, heavy metal-associated domain"/>
    <property type="match status" value="1"/>
</dbReference>
<dbReference type="Proteomes" id="UP000683507">
    <property type="component" value="Chromosome"/>
</dbReference>
<dbReference type="KEGG" id="ptan:CRYO30217_00785"/>
<dbReference type="InterPro" id="IPR006121">
    <property type="entry name" value="HMA_dom"/>
</dbReference>
<protein>
    <recommendedName>
        <fullName evidence="2">HMA domain-containing protein</fullName>
    </recommendedName>
</protein>
<evidence type="ECO:0000256" key="1">
    <source>
        <dbReference type="SAM" id="SignalP"/>
    </source>
</evidence>
<dbReference type="PROSITE" id="PS50846">
    <property type="entry name" value="HMA_2"/>
    <property type="match status" value="1"/>
</dbReference>
<evidence type="ECO:0000313" key="3">
    <source>
        <dbReference type="EMBL" id="CAG5078846.1"/>
    </source>
</evidence>
<dbReference type="AlphaFoldDB" id="A0A916JKG9"/>
<evidence type="ECO:0000259" key="2">
    <source>
        <dbReference type="PROSITE" id="PS50846"/>
    </source>
</evidence>
<dbReference type="Pfam" id="PF00403">
    <property type="entry name" value="HMA"/>
    <property type="match status" value="1"/>
</dbReference>
<feature type="domain" description="HMA" evidence="2">
    <location>
        <begin position="40"/>
        <end position="107"/>
    </location>
</feature>
<proteinExistence type="predicted"/>